<accession>A0A438BRS9</accession>
<name>A0A438BRS9_VITVI</name>
<evidence type="ECO:0000313" key="3">
    <source>
        <dbReference type="Proteomes" id="UP000288805"/>
    </source>
</evidence>
<feature type="compositionally biased region" description="Low complexity" evidence="1">
    <location>
        <begin position="34"/>
        <end position="52"/>
    </location>
</feature>
<organism evidence="2 3">
    <name type="scientific">Vitis vinifera</name>
    <name type="common">Grape</name>
    <dbReference type="NCBI Taxonomy" id="29760"/>
    <lineage>
        <taxon>Eukaryota</taxon>
        <taxon>Viridiplantae</taxon>
        <taxon>Streptophyta</taxon>
        <taxon>Embryophyta</taxon>
        <taxon>Tracheophyta</taxon>
        <taxon>Spermatophyta</taxon>
        <taxon>Magnoliopsida</taxon>
        <taxon>eudicotyledons</taxon>
        <taxon>Gunneridae</taxon>
        <taxon>Pentapetalae</taxon>
        <taxon>rosids</taxon>
        <taxon>Vitales</taxon>
        <taxon>Vitaceae</taxon>
        <taxon>Viteae</taxon>
        <taxon>Vitis</taxon>
    </lineage>
</organism>
<evidence type="ECO:0000256" key="1">
    <source>
        <dbReference type="SAM" id="MobiDB-lite"/>
    </source>
</evidence>
<proteinExistence type="predicted"/>
<feature type="region of interest" description="Disordered" evidence="1">
    <location>
        <begin position="1"/>
        <end position="22"/>
    </location>
</feature>
<dbReference type="EMBL" id="QGNW01002647">
    <property type="protein sequence ID" value="RVW13674.1"/>
    <property type="molecule type" value="Genomic_DNA"/>
</dbReference>
<dbReference type="AlphaFoldDB" id="A0A438BRS9"/>
<feature type="region of interest" description="Disordered" evidence="1">
    <location>
        <begin position="34"/>
        <end position="80"/>
    </location>
</feature>
<gene>
    <name evidence="2" type="ORF">CK203_094031</name>
</gene>
<sequence>MASPSDPYITTGTSRTCPTRPSNSMAVVWPLLSSSSPFSSSSLSCSSTSSTCAPTAGTQPRSGPRPTRLHPMWSSLDSTQ</sequence>
<dbReference type="Proteomes" id="UP000288805">
    <property type="component" value="Unassembled WGS sequence"/>
</dbReference>
<protein>
    <submittedName>
        <fullName evidence="2">Uncharacterized protein</fullName>
    </submittedName>
</protein>
<comment type="caution">
    <text evidence="2">The sequence shown here is derived from an EMBL/GenBank/DDBJ whole genome shotgun (WGS) entry which is preliminary data.</text>
</comment>
<evidence type="ECO:0000313" key="2">
    <source>
        <dbReference type="EMBL" id="RVW13674.1"/>
    </source>
</evidence>
<feature type="compositionally biased region" description="Polar residues" evidence="1">
    <location>
        <begin position="8"/>
        <end position="22"/>
    </location>
</feature>
<reference evidence="2 3" key="1">
    <citation type="journal article" date="2018" name="PLoS Genet.">
        <title>Population sequencing reveals clonal diversity and ancestral inbreeding in the grapevine cultivar Chardonnay.</title>
        <authorList>
            <person name="Roach M.J."/>
            <person name="Johnson D.L."/>
            <person name="Bohlmann J."/>
            <person name="van Vuuren H.J."/>
            <person name="Jones S.J."/>
            <person name="Pretorius I.S."/>
            <person name="Schmidt S.A."/>
            <person name="Borneman A.R."/>
        </authorList>
    </citation>
    <scope>NUCLEOTIDE SEQUENCE [LARGE SCALE GENOMIC DNA]</scope>
    <source>
        <strain evidence="3">cv. Chardonnay</strain>
        <tissue evidence="2">Leaf</tissue>
    </source>
</reference>